<feature type="region of interest" description="Disordered" evidence="2">
    <location>
        <begin position="84"/>
        <end position="111"/>
    </location>
</feature>
<dbReference type="SMART" id="SM01187">
    <property type="entry name" value="Elicitin"/>
    <property type="match status" value="1"/>
</dbReference>
<sequence>MANANDCTDTQLQTIASSSHLAGCVDSVGFSILSSLTTTQIEEICASTACMKLWEDIEAMGFGDCTIPDLEISLQAQVLDPVSAACGGSQSDSISSSSSSGNQADSSSSETVSTCTSTVSTAIIVLVLATILQ</sequence>
<keyword evidence="1" id="KW-1015">Disulfide bond</keyword>
<dbReference type="AlphaFoldDB" id="A0A8T1V5U6"/>
<comment type="function">
    <text evidence="1">Induces local and distal defense responses (incompatible hypersensitive reaction) in plants from the solanaceae and cruciferae families. Elicits leaf necrosis and causes the accumulation of pathogenesis-related proteins. Might interact with the lipidic molecules of the plasma membrane.</text>
</comment>
<dbReference type="Proteomes" id="UP000694044">
    <property type="component" value="Unassembled WGS sequence"/>
</dbReference>
<comment type="subcellular location">
    <subcellularLocation>
        <location evidence="1">Secreted</location>
    </subcellularLocation>
</comment>
<feature type="compositionally biased region" description="Low complexity" evidence="2">
    <location>
        <begin position="88"/>
        <end position="111"/>
    </location>
</feature>
<dbReference type="EMBL" id="JAGDFM010001007">
    <property type="protein sequence ID" value="KAG7375660.1"/>
    <property type="molecule type" value="Genomic_DNA"/>
</dbReference>
<dbReference type="GO" id="GO:0052040">
    <property type="term" value="P:symbiont-mediated perturbation of host programmed cell death"/>
    <property type="evidence" value="ECO:0007669"/>
    <property type="project" value="UniProtKB-UniRule"/>
</dbReference>
<comment type="caution">
    <text evidence="3">The sequence shown here is derived from an EMBL/GenBank/DDBJ whole genome shotgun (WGS) entry which is preliminary data.</text>
</comment>
<evidence type="ECO:0000256" key="2">
    <source>
        <dbReference type="SAM" id="MobiDB-lite"/>
    </source>
</evidence>
<dbReference type="Pfam" id="PF00964">
    <property type="entry name" value="Elicitin"/>
    <property type="match status" value="1"/>
</dbReference>
<organism evidence="3 4">
    <name type="scientific">Phytophthora pseudosyringae</name>
    <dbReference type="NCBI Taxonomy" id="221518"/>
    <lineage>
        <taxon>Eukaryota</taxon>
        <taxon>Sar</taxon>
        <taxon>Stramenopiles</taxon>
        <taxon>Oomycota</taxon>
        <taxon>Peronosporomycetes</taxon>
        <taxon>Peronosporales</taxon>
        <taxon>Peronosporaceae</taxon>
        <taxon>Phytophthora</taxon>
    </lineage>
</organism>
<keyword evidence="4" id="KW-1185">Reference proteome</keyword>
<gene>
    <name evidence="3" type="ORF">PHYPSEUDO_000299</name>
</gene>
<dbReference type="OrthoDB" id="115263at2759"/>
<evidence type="ECO:0000313" key="3">
    <source>
        <dbReference type="EMBL" id="KAG7375660.1"/>
    </source>
</evidence>
<evidence type="ECO:0000256" key="1">
    <source>
        <dbReference type="RuleBase" id="RU368111"/>
    </source>
</evidence>
<proteinExistence type="inferred from homology"/>
<protein>
    <recommendedName>
        <fullName evidence="1">Elicitin</fullName>
    </recommendedName>
</protein>
<dbReference type="InterPro" id="IPR002200">
    <property type="entry name" value="Elicitin"/>
</dbReference>
<reference evidence="3" key="1">
    <citation type="submission" date="2021-02" db="EMBL/GenBank/DDBJ databases">
        <authorList>
            <person name="Palmer J.M."/>
        </authorList>
    </citation>
    <scope>NUCLEOTIDE SEQUENCE</scope>
    <source>
        <strain evidence="3">SCRP734</strain>
    </source>
</reference>
<comment type="similarity">
    <text evidence="1">Belongs to the elicitin family.</text>
</comment>
<dbReference type="GO" id="GO:0005576">
    <property type="term" value="C:extracellular region"/>
    <property type="evidence" value="ECO:0007669"/>
    <property type="project" value="UniProtKB-SubCell"/>
</dbReference>
<accession>A0A8T1V5U6</accession>
<name>A0A8T1V5U6_9STRA</name>
<evidence type="ECO:0000313" key="4">
    <source>
        <dbReference type="Proteomes" id="UP000694044"/>
    </source>
</evidence>
<keyword evidence="1" id="KW-0928">Hypersensitive response elicitation</keyword>
<keyword evidence="1" id="KW-0964">Secreted</keyword>